<keyword evidence="5" id="KW-1185">Reference proteome</keyword>
<dbReference type="Gene3D" id="3.30.360.10">
    <property type="entry name" value="Dihydrodipicolinate Reductase, domain 2"/>
    <property type="match status" value="1"/>
</dbReference>
<evidence type="ECO:0000313" key="4">
    <source>
        <dbReference type="EMBL" id="MET3600843.1"/>
    </source>
</evidence>
<dbReference type="Proteomes" id="UP001549164">
    <property type="component" value="Unassembled WGS sequence"/>
</dbReference>
<evidence type="ECO:0000256" key="1">
    <source>
        <dbReference type="SAM" id="MobiDB-lite"/>
    </source>
</evidence>
<dbReference type="InterPro" id="IPR052515">
    <property type="entry name" value="Gfo/Idh/MocA_Oxidoreductase"/>
</dbReference>
<proteinExistence type="predicted"/>
<comment type="caution">
    <text evidence="4">The sequence shown here is derived from an EMBL/GenBank/DDBJ whole genome shotgun (WGS) entry which is preliminary data.</text>
</comment>
<dbReference type="Pfam" id="PF22725">
    <property type="entry name" value="GFO_IDH_MocA_C3"/>
    <property type="match status" value="1"/>
</dbReference>
<sequence length="357" mass="38187">MTDVGKDKVIGFGLIGAGMIANYHARAIAGLAAEGCKVRLAGVADLSLQSAERLAEEHHIPFFTDDVEALLARDDVDVVCIVTPSGAHLEPALQAIAAGKHLVIEKPLEVTVERVNRLLDAADQAGVLVAAIFQGRFGMAARTIKQAIDAGRFGRLVLCSAYVKWHRAADYYKGWKGSLALDGGGAVMNQAIHAVDLLQWLAGMPAEVSAFTTRRVHLQIEAEDTCCATFRYENGALGTLEATTAAYPGWERRVEICGAFGSAALEDDRIVRWDFQDPVPDDATILSDNRTGAGSGAGAPDQISHEGHQKQLREVVDALRGKKPLSVTGREALKTVALVRAIYASAEQNSPVQLNNL</sequence>
<dbReference type="EMBL" id="JBEPLY010000010">
    <property type="protein sequence ID" value="MET3600843.1"/>
    <property type="molecule type" value="Genomic_DNA"/>
</dbReference>
<dbReference type="SUPFAM" id="SSF51735">
    <property type="entry name" value="NAD(P)-binding Rossmann-fold domains"/>
    <property type="match status" value="1"/>
</dbReference>
<dbReference type="Gene3D" id="3.40.50.720">
    <property type="entry name" value="NAD(P)-binding Rossmann-like Domain"/>
    <property type="match status" value="1"/>
</dbReference>
<dbReference type="RefSeq" id="WP_354434724.1">
    <property type="nucleotide sequence ID" value="NZ_JBEPLY010000010.1"/>
</dbReference>
<name>A0ABV2IEL3_9HYPH</name>
<dbReference type="SUPFAM" id="SSF55347">
    <property type="entry name" value="Glyceraldehyde-3-phosphate dehydrogenase-like, C-terminal domain"/>
    <property type="match status" value="1"/>
</dbReference>
<feature type="domain" description="GFO/IDH/MocA-like oxidoreductase" evidence="3">
    <location>
        <begin position="142"/>
        <end position="263"/>
    </location>
</feature>
<accession>A0ABV2IEL3</accession>
<evidence type="ECO:0000259" key="2">
    <source>
        <dbReference type="Pfam" id="PF01408"/>
    </source>
</evidence>
<feature type="region of interest" description="Disordered" evidence="1">
    <location>
        <begin position="282"/>
        <end position="306"/>
    </location>
</feature>
<dbReference type="PANTHER" id="PTHR43249:SF1">
    <property type="entry name" value="D-GLUCOSIDE 3-DEHYDROGENASE"/>
    <property type="match status" value="1"/>
</dbReference>
<organism evidence="4 5">
    <name type="scientific">Martelella mangrovi</name>
    <dbReference type="NCBI Taxonomy" id="1397477"/>
    <lineage>
        <taxon>Bacteria</taxon>
        <taxon>Pseudomonadati</taxon>
        <taxon>Pseudomonadota</taxon>
        <taxon>Alphaproteobacteria</taxon>
        <taxon>Hyphomicrobiales</taxon>
        <taxon>Aurantimonadaceae</taxon>
        <taxon>Martelella</taxon>
    </lineage>
</organism>
<reference evidence="4 5" key="1">
    <citation type="submission" date="2024-06" db="EMBL/GenBank/DDBJ databases">
        <title>Genomic Encyclopedia of Type Strains, Phase IV (KMG-IV): sequencing the most valuable type-strain genomes for metagenomic binning, comparative biology and taxonomic classification.</title>
        <authorList>
            <person name="Goeker M."/>
        </authorList>
    </citation>
    <scope>NUCLEOTIDE SEQUENCE [LARGE SCALE GENOMIC DNA]</scope>
    <source>
        <strain evidence="4 5">DSM 28102</strain>
    </source>
</reference>
<dbReference type="PANTHER" id="PTHR43249">
    <property type="entry name" value="UDP-N-ACETYL-2-AMINO-2-DEOXY-D-GLUCURONATE OXIDASE"/>
    <property type="match status" value="1"/>
</dbReference>
<dbReference type="InterPro" id="IPR000683">
    <property type="entry name" value="Gfo/Idh/MocA-like_OxRdtase_N"/>
</dbReference>
<protein>
    <submittedName>
        <fullName evidence="4">Dehydrogenase</fullName>
    </submittedName>
</protein>
<dbReference type="InterPro" id="IPR055170">
    <property type="entry name" value="GFO_IDH_MocA-like_dom"/>
</dbReference>
<evidence type="ECO:0000259" key="3">
    <source>
        <dbReference type="Pfam" id="PF22725"/>
    </source>
</evidence>
<feature type="domain" description="Gfo/Idh/MocA-like oxidoreductase N-terminal" evidence="2">
    <location>
        <begin position="11"/>
        <end position="130"/>
    </location>
</feature>
<dbReference type="InterPro" id="IPR036291">
    <property type="entry name" value="NAD(P)-bd_dom_sf"/>
</dbReference>
<gene>
    <name evidence="4" type="ORF">ABID12_002794</name>
</gene>
<dbReference type="Pfam" id="PF01408">
    <property type="entry name" value="GFO_IDH_MocA"/>
    <property type="match status" value="1"/>
</dbReference>
<evidence type="ECO:0000313" key="5">
    <source>
        <dbReference type="Proteomes" id="UP001549164"/>
    </source>
</evidence>